<gene>
    <name evidence="6" type="ORF">DQG23_07520</name>
</gene>
<dbReference type="AlphaFoldDB" id="A0A329MQ59"/>
<dbReference type="CDD" id="cd01392">
    <property type="entry name" value="HTH_LacI"/>
    <property type="match status" value="1"/>
</dbReference>
<keyword evidence="3" id="KW-0804">Transcription</keyword>
<sequence>MKDSKDEQAGPNGVTINGESSAKRKSRSKSAEGGTAAASKRSGRSQARTVTVVDVAEEAGVSIATVSNVLNRRDVPLSDEVIRKVEEAAGRLGYRKNRMAASLSKQRTNELGMLIPGFDSYFGKLAEEMENLAHRCGYHLSVFSSRSNAAKEKRHIEALLERRVDGLFCHGLTMSHDSIRRLVGSETPIMLFNAWEWPTDAALGIVNLDFYAACGQAVRYLQEKGCRTFVYLGAAGAEATDRQRRSGFLDAAKSLPDSVNVHVVEMSQSSLEEAIEEIAGFARNDSAGPVGIVGFDDSTAFRIMMKLVEKGFAVPEQFKVIGINDEGYARDCYPSMSTFAIPHKSQAKLMIEWLLTHLGEERKLEEAGLETFRPPAGVKERHIPVTLVARMSTEGRG</sequence>
<dbReference type="Gene3D" id="3.40.50.2300">
    <property type="match status" value="2"/>
</dbReference>
<comment type="caution">
    <text evidence="6">The sequence shown here is derived from an EMBL/GenBank/DDBJ whole genome shotgun (WGS) entry which is preliminary data.</text>
</comment>
<keyword evidence="2" id="KW-0238">DNA-binding</keyword>
<dbReference type="InterPro" id="IPR010982">
    <property type="entry name" value="Lambda_DNA-bd_dom_sf"/>
</dbReference>
<organism evidence="6 7">
    <name type="scientific">Paenibacillus contaminans</name>
    <dbReference type="NCBI Taxonomy" id="450362"/>
    <lineage>
        <taxon>Bacteria</taxon>
        <taxon>Bacillati</taxon>
        <taxon>Bacillota</taxon>
        <taxon>Bacilli</taxon>
        <taxon>Bacillales</taxon>
        <taxon>Paenibacillaceae</taxon>
        <taxon>Paenibacillus</taxon>
    </lineage>
</organism>
<evidence type="ECO:0000256" key="2">
    <source>
        <dbReference type="ARBA" id="ARBA00023125"/>
    </source>
</evidence>
<evidence type="ECO:0000313" key="7">
    <source>
        <dbReference type="Proteomes" id="UP000250369"/>
    </source>
</evidence>
<dbReference type="RefSeq" id="WP_113030204.1">
    <property type="nucleotide sequence ID" value="NZ_QMFB01000003.1"/>
</dbReference>
<dbReference type="PANTHER" id="PTHR30146:SF109">
    <property type="entry name" value="HTH-TYPE TRANSCRIPTIONAL REGULATOR GALS"/>
    <property type="match status" value="1"/>
</dbReference>
<feature type="domain" description="HTH lacI-type" evidence="5">
    <location>
        <begin position="50"/>
        <end position="105"/>
    </location>
</feature>
<evidence type="ECO:0000256" key="4">
    <source>
        <dbReference type="SAM" id="MobiDB-lite"/>
    </source>
</evidence>
<evidence type="ECO:0000256" key="3">
    <source>
        <dbReference type="ARBA" id="ARBA00023163"/>
    </source>
</evidence>
<dbReference type="InterPro" id="IPR000843">
    <property type="entry name" value="HTH_LacI"/>
</dbReference>
<dbReference type="SUPFAM" id="SSF53822">
    <property type="entry name" value="Periplasmic binding protein-like I"/>
    <property type="match status" value="1"/>
</dbReference>
<dbReference type="SUPFAM" id="SSF47413">
    <property type="entry name" value="lambda repressor-like DNA-binding domains"/>
    <property type="match status" value="1"/>
</dbReference>
<keyword evidence="1" id="KW-0805">Transcription regulation</keyword>
<dbReference type="PROSITE" id="PS00356">
    <property type="entry name" value="HTH_LACI_1"/>
    <property type="match status" value="1"/>
</dbReference>
<dbReference type="PROSITE" id="PS50932">
    <property type="entry name" value="HTH_LACI_2"/>
    <property type="match status" value="1"/>
</dbReference>
<dbReference type="GO" id="GO:0003700">
    <property type="term" value="F:DNA-binding transcription factor activity"/>
    <property type="evidence" value="ECO:0007669"/>
    <property type="project" value="TreeGrafter"/>
</dbReference>
<proteinExistence type="predicted"/>
<dbReference type="PANTHER" id="PTHR30146">
    <property type="entry name" value="LACI-RELATED TRANSCRIPTIONAL REPRESSOR"/>
    <property type="match status" value="1"/>
</dbReference>
<keyword evidence="7" id="KW-1185">Reference proteome</keyword>
<dbReference type="SMART" id="SM00354">
    <property type="entry name" value="HTH_LACI"/>
    <property type="match status" value="1"/>
</dbReference>
<dbReference type="PRINTS" id="PR00036">
    <property type="entry name" value="HTHLACI"/>
</dbReference>
<dbReference type="OrthoDB" id="2520732at2"/>
<evidence type="ECO:0000259" key="5">
    <source>
        <dbReference type="PROSITE" id="PS50932"/>
    </source>
</evidence>
<dbReference type="CDD" id="cd06267">
    <property type="entry name" value="PBP1_LacI_sugar_binding-like"/>
    <property type="match status" value="1"/>
</dbReference>
<reference evidence="6 7" key="1">
    <citation type="journal article" date="2009" name="Int. J. Syst. Evol. Microbiol.">
        <title>Paenibacillus contaminans sp. nov., isolated from a contaminated laboratory plate.</title>
        <authorList>
            <person name="Chou J.H."/>
            <person name="Lee J.H."/>
            <person name="Lin M.C."/>
            <person name="Chang P.S."/>
            <person name="Arun A.B."/>
            <person name="Young C.C."/>
            <person name="Chen W.M."/>
        </authorList>
    </citation>
    <scope>NUCLEOTIDE SEQUENCE [LARGE SCALE GENOMIC DNA]</scope>
    <source>
        <strain evidence="6 7">CKOBP-6</strain>
    </source>
</reference>
<dbReference type="Proteomes" id="UP000250369">
    <property type="component" value="Unassembled WGS sequence"/>
</dbReference>
<dbReference type="EMBL" id="QMFB01000003">
    <property type="protein sequence ID" value="RAV21894.1"/>
    <property type="molecule type" value="Genomic_DNA"/>
</dbReference>
<dbReference type="Pfam" id="PF00356">
    <property type="entry name" value="LacI"/>
    <property type="match status" value="1"/>
</dbReference>
<dbReference type="Gene3D" id="1.10.260.40">
    <property type="entry name" value="lambda repressor-like DNA-binding domains"/>
    <property type="match status" value="1"/>
</dbReference>
<name>A0A329MQ59_9BACL</name>
<dbReference type="GO" id="GO:0000976">
    <property type="term" value="F:transcription cis-regulatory region binding"/>
    <property type="evidence" value="ECO:0007669"/>
    <property type="project" value="TreeGrafter"/>
</dbReference>
<protein>
    <submittedName>
        <fullName evidence="6">LacI family transcriptional regulator</fullName>
    </submittedName>
</protein>
<dbReference type="InterPro" id="IPR046335">
    <property type="entry name" value="LacI/GalR-like_sensor"/>
</dbReference>
<evidence type="ECO:0000256" key="1">
    <source>
        <dbReference type="ARBA" id="ARBA00023015"/>
    </source>
</evidence>
<accession>A0A329MQ59</accession>
<dbReference type="InterPro" id="IPR028082">
    <property type="entry name" value="Peripla_BP_I"/>
</dbReference>
<dbReference type="Pfam" id="PF13377">
    <property type="entry name" value="Peripla_BP_3"/>
    <property type="match status" value="1"/>
</dbReference>
<evidence type="ECO:0000313" key="6">
    <source>
        <dbReference type="EMBL" id="RAV21894.1"/>
    </source>
</evidence>
<feature type="region of interest" description="Disordered" evidence="4">
    <location>
        <begin position="1"/>
        <end position="49"/>
    </location>
</feature>